<evidence type="ECO:0000313" key="2">
    <source>
        <dbReference type="WBParaSite" id="nRc.2.0.1.t11713-RA"/>
    </source>
</evidence>
<accession>A0A915ID48</accession>
<protein>
    <submittedName>
        <fullName evidence="2">MULE transposase domain-containing protein</fullName>
    </submittedName>
</protein>
<reference evidence="2" key="1">
    <citation type="submission" date="2022-11" db="UniProtKB">
        <authorList>
            <consortium name="WormBaseParasite"/>
        </authorList>
    </citation>
    <scope>IDENTIFICATION</scope>
</reference>
<sequence>MNVKRIAALAYVHEDHIVGMFVNLQEAYENDDDLMGILNYFKDNYIRCVLRNRGGTPRFPIPLWNCHELLADGLPRTNNAVEGWHQAFQ</sequence>
<keyword evidence="1" id="KW-1185">Reference proteome</keyword>
<name>A0A915ID48_ROMCU</name>
<evidence type="ECO:0000313" key="1">
    <source>
        <dbReference type="Proteomes" id="UP000887565"/>
    </source>
</evidence>
<dbReference type="Proteomes" id="UP000887565">
    <property type="component" value="Unplaced"/>
</dbReference>
<dbReference type="WBParaSite" id="nRc.2.0.1.t11713-RA">
    <property type="protein sequence ID" value="nRc.2.0.1.t11713-RA"/>
    <property type="gene ID" value="nRc.2.0.1.g11713"/>
</dbReference>
<proteinExistence type="predicted"/>
<dbReference type="AlphaFoldDB" id="A0A915ID48"/>
<dbReference type="OMA" id="LWNCHEL"/>
<organism evidence="1 2">
    <name type="scientific">Romanomermis culicivorax</name>
    <name type="common">Nematode worm</name>
    <dbReference type="NCBI Taxonomy" id="13658"/>
    <lineage>
        <taxon>Eukaryota</taxon>
        <taxon>Metazoa</taxon>
        <taxon>Ecdysozoa</taxon>
        <taxon>Nematoda</taxon>
        <taxon>Enoplea</taxon>
        <taxon>Dorylaimia</taxon>
        <taxon>Mermithida</taxon>
        <taxon>Mermithoidea</taxon>
        <taxon>Mermithidae</taxon>
        <taxon>Romanomermis</taxon>
    </lineage>
</organism>